<proteinExistence type="predicted"/>
<dbReference type="Proteomes" id="UP000619033">
    <property type="component" value="Unassembled WGS sequence"/>
</dbReference>
<comment type="caution">
    <text evidence="1">The sequence shown here is derived from an EMBL/GenBank/DDBJ whole genome shotgun (WGS) entry which is preliminary data.</text>
</comment>
<dbReference type="AlphaFoldDB" id="A0A8J7MQB7"/>
<gene>
    <name evidence="1" type="ORF">JI744_01730</name>
</gene>
<dbReference type="EMBL" id="JAESVP010000001">
    <property type="protein sequence ID" value="MBL4926815.1"/>
    <property type="molecule type" value="Genomic_DNA"/>
</dbReference>
<sequence length="362" mass="41614">MSLRSILPSWKIQREWLRLKQQVSQVEWLFFGAMRRASYDRNRHKLVSVTEGNQPLCPDVAVILIFQPKGILPSLIEELTHFTTNGISPVVISNCPLSVADRGLLQAHCHLVIERPNFGYDFGGYREGILVLSERGAQIRNLFVKNDSIWFPVSNDCTLLDRALESKSDIYGIYLNETPKQAHRAHLQSYFYRFSPRLVNDPIFLDYWRNILLTDNKFMVIRQCEMKLTEAFRAKGFSIEPLYRMSDMQTALKALSNAELEDVLHYQIQVDTRSIHSVGGLMGHSGEPGWREKVEALIDQGKVGKYFLIAHPLALIQNLHCPILKKDRQPMYRLQRAEISRAGMAMLLPDVVRSEIMTWDAA</sequence>
<dbReference type="RefSeq" id="WP_202657643.1">
    <property type="nucleotide sequence ID" value="NZ_JAESVP010000001.1"/>
</dbReference>
<evidence type="ECO:0000313" key="1">
    <source>
        <dbReference type="EMBL" id="MBL4926815.1"/>
    </source>
</evidence>
<name>A0A8J7MQB7_9RHOB</name>
<evidence type="ECO:0000313" key="2">
    <source>
        <dbReference type="Proteomes" id="UP000619033"/>
    </source>
</evidence>
<reference evidence="1" key="1">
    <citation type="submission" date="2021-01" db="EMBL/GenBank/DDBJ databases">
        <title>Genome seq and assembly of Tabrizicola sp. KVB23.</title>
        <authorList>
            <person name="Chhetri G."/>
        </authorList>
    </citation>
    <scope>NUCLEOTIDE SEQUENCE</scope>
    <source>
        <strain evidence="1">KVB23</strain>
    </source>
</reference>
<accession>A0A8J7MQB7</accession>
<dbReference type="Pfam" id="PF05045">
    <property type="entry name" value="RgpF"/>
    <property type="match status" value="1"/>
</dbReference>
<organism evidence="1 2">
    <name type="scientific">Fuscibacter oryzae</name>
    <dbReference type="NCBI Taxonomy" id="2803939"/>
    <lineage>
        <taxon>Bacteria</taxon>
        <taxon>Pseudomonadati</taxon>
        <taxon>Pseudomonadota</taxon>
        <taxon>Alphaproteobacteria</taxon>
        <taxon>Rhodobacterales</taxon>
        <taxon>Paracoccaceae</taxon>
        <taxon>Fuscibacter</taxon>
    </lineage>
</organism>
<protein>
    <submittedName>
        <fullName evidence="1">Lipopolysaccharide biosynthesis-like protein</fullName>
    </submittedName>
</protein>
<keyword evidence="2" id="KW-1185">Reference proteome</keyword>
<dbReference type="InterPro" id="IPR007739">
    <property type="entry name" value="RgpF"/>
</dbReference>